<name>A0A1H8DKF3_9PROT</name>
<dbReference type="NCBIfam" id="NF033554">
    <property type="entry name" value="floc_PepA"/>
    <property type="match status" value="1"/>
</dbReference>
<feature type="signal peptide" evidence="1">
    <location>
        <begin position="1"/>
        <end position="21"/>
    </location>
</feature>
<gene>
    <name evidence="2" type="ORF">SAMN05216404_102278</name>
</gene>
<reference evidence="2 3" key="1">
    <citation type="submission" date="2016-10" db="EMBL/GenBank/DDBJ databases">
        <authorList>
            <person name="de Groot N.N."/>
        </authorList>
    </citation>
    <scope>NUCLEOTIDE SEQUENCE [LARGE SCALE GENOMIC DNA]</scope>
    <source>
        <strain evidence="2 3">Nl18</strain>
    </source>
</reference>
<sequence length="295" mass="29552">MKKTILAAAVAGVFAATTAQAGPLTNVNVFDGSGGAIATNVSAFDWNEAGSGLAIGKGPLGSDPTAAPNPFTLVYQANLVSFTGDNTPATGLNNPFATGGYEFTIASRFDESATTIGPNTAQFTPIPGSGTVSIFFDNAAQGGTQADVAAGTGFTDGLEIARFLITGGTSTFTLIDPTTGLGSTNFHFDVTSAPEFVNASFIQGVLGDVMDLHFVSNQNAPTGTSTTISFHGGGLYPLVPVTGADLLLKVDGASQFSTIPEPGSLALVAIGLLGLGLAGVRGAGSRNGKSMVSFA</sequence>
<dbReference type="EMBL" id="FOCT01000002">
    <property type="protein sequence ID" value="SEN07028.1"/>
    <property type="molecule type" value="Genomic_DNA"/>
</dbReference>
<evidence type="ECO:0000256" key="1">
    <source>
        <dbReference type="SAM" id="SignalP"/>
    </source>
</evidence>
<organism evidence="2 3">
    <name type="scientific">Nitrosospira multiformis</name>
    <dbReference type="NCBI Taxonomy" id="1231"/>
    <lineage>
        <taxon>Bacteria</taxon>
        <taxon>Pseudomonadati</taxon>
        <taxon>Pseudomonadota</taxon>
        <taxon>Betaproteobacteria</taxon>
        <taxon>Nitrosomonadales</taxon>
        <taxon>Nitrosomonadaceae</taxon>
        <taxon>Nitrosospira</taxon>
    </lineage>
</organism>
<dbReference type="RefSeq" id="WP_074744356.1">
    <property type="nucleotide sequence ID" value="NZ_FOCT01000002.1"/>
</dbReference>
<accession>A0A1H8DKF3</accession>
<dbReference type="AlphaFoldDB" id="A0A1H8DKF3"/>
<proteinExistence type="predicted"/>
<feature type="chain" id="PRO_5010249280" evidence="1">
    <location>
        <begin position="22"/>
        <end position="295"/>
    </location>
</feature>
<protein>
    <submittedName>
        <fullName evidence="2">PEP-CTERM protein-sorting domain-containing protein</fullName>
    </submittedName>
</protein>
<evidence type="ECO:0000313" key="3">
    <source>
        <dbReference type="Proteomes" id="UP000183898"/>
    </source>
</evidence>
<evidence type="ECO:0000313" key="2">
    <source>
        <dbReference type="EMBL" id="SEN07028.1"/>
    </source>
</evidence>
<keyword evidence="1" id="KW-0732">Signal</keyword>
<dbReference type="Proteomes" id="UP000183898">
    <property type="component" value="Unassembled WGS sequence"/>
</dbReference>